<protein>
    <submittedName>
        <fullName evidence="6">Choline-sulfatase</fullName>
        <ecNumber evidence="6">3.1.6.6</ecNumber>
    </submittedName>
</protein>
<evidence type="ECO:0000313" key="6">
    <source>
        <dbReference type="EMBL" id="QEA06897.1"/>
    </source>
</evidence>
<dbReference type="InterPro" id="IPR017785">
    <property type="entry name" value="Choline-sulfatase"/>
</dbReference>
<name>A0A5B8RJ98_9ZZZZ</name>
<dbReference type="Gene3D" id="3.40.720.10">
    <property type="entry name" value="Alkaline Phosphatase, subunit A"/>
    <property type="match status" value="1"/>
</dbReference>
<feature type="domain" description="Sulfatase N-terminal" evidence="4">
    <location>
        <begin position="6"/>
        <end position="348"/>
    </location>
</feature>
<dbReference type="EC" id="3.1.6.6" evidence="6"/>
<evidence type="ECO:0000259" key="5">
    <source>
        <dbReference type="Pfam" id="PF12411"/>
    </source>
</evidence>
<dbReference type="Pfam" id="PF12411">
    <property type="entry name" value="Choline_sulf_C"/>
    <property type="match status" value="1"/>
</dbReference>
<keyword evidence="2 6" id="KW-0378">Hydrolase</keyword>
<evidence type="ECO:0000259" key="4">
    <source>
        <dbReference type="Pfam" id="PF00884"/>
    </source>
</evidence>
<dbReference type="AlphaFoldDB" id="A0A5B8RJ98"/>
<dbReference type="InterPro" id="IPR051849">
    <property type="entry name" value="GAG-degrading_sulfatase"/>
</dbReference>
<dbReference type="PROSITE" id="PS00149">
    <property type="entry name" value="SULFATASE_2"/>
    <property type="match status" value="1"/>
</dbReference>
<feature type="domain" description="Choline sulfatase enzyme C-terminal" evidence="5">
    <location>
        <begin position="461"/>
        <end position="512"/>
    </location>
</feature>
<evidence type="ECO:0000256" key="3">
    <source>
        <dbReference type="SAM" id="MobiDB-lite"/>
    </source>
</evidence>
<dbReference type="EMBL" id="MN079181">
    <property type="protein sequence ID" value="QEA06897.1"/>
    <property type="molecule type" value="Genomic_DNA"/>
</dbReference>
<dbReference type="GO" id="GO:0004065">
    <property type="term" value="F:arylsulfatase activity"/>
    <property type="evidence" value="ECO:0007669"/>
    <property type="project" value="TreeGrafter"/>
</dbReference>
<dbReference type="Pfam" id="PF00884">
    <property type="entry name" value="Sulfatase"/>
    <property type="match status" value="1"/>
</dbReference>
<dbReference type="InterPro" id="IPR025863">
    <property type="entry name" value="Choline_sulf_C_dom"/>
</dbReference>
<dbReference type="FunFam" id="3.40.720.10:FF:000032">
    <property type="entry name" value="Choline sulfatase"/>
    <property type="match status" value="1"/>
</dbReference>
<dbReference type="InterPro" id="IPR017850">
    <property type="entry name" value="Alkaline_phosphatase_core_sf"/>
</dbReference>
<dbReference type="SUPFAM" id="SSF53649">
    <property type="entry name" value="Alkaline phosphatase-like"/>
    <property type="match status" value="1"/>
</dbReference>
<dbReference type="InterPro" id="IPR024607">
    <property type="entry name" value="Sulfatase_CS"/>
</dbReference>
<organism evidence="6">
    <name type="scientific">uncultured organism</name>
    <dbReference type="NCBI Taxonomy" id="155900"/>
    <lineage>
        <taxon>unclassified sequences</taxon>
        <taxon>environmental samples</taxon>
    </lineage>
</organism>
<sequence>MPAKQPNILFIMADQLGSPVLPAYGHPVVKTPNIDRIAAAGTVFENPYCNSPLCSSSRASMLSGRLPSEFNAFDNATEFPSSTPTFAHYLRALGYRTCLSGKMHLVGPDQLHGFEERLNTDFYPVDFGWTPDWEKPEEQLEFFHTMESVTHSGVVARSMPIDYDDETTWRAVRHIYDVRRDPHDERPFFIAASLTHPHDPYLTTREYYDLYRDDEIDMPRVPFIPVEERDAHSARLYYHYGMHRESHTDEDIRRTRHAYYGMISYVDARVGELLDALERTGQADNTIVIFTADHGDMLGERGMWYKMSMYERSASVPFIVSHPDIAGGRRISQNMSLVDLFPTLVEFASGETPDPVVAPRLDGSSLVPLMEGRTDGWPDTVYSEYMGEGTAGPCLMVRRGRYKYVHSDGEADAPADPPQLFDLEADPDELDNLAGRDELQDVERELAALVHERWDADDLRERVLDTQKRRRFIYSALSKGRFQPWDYEPRYDAANRYIRNGEVLAEREARARLEEQNNPKLAAAAGGRQA</sequence>
<comment type="similarity">
    <text evidence="1">Belongs to the sulfatase family.</text>
</comment>
<dbReference type="InterPro" id="IPR000917">
    <property type="entry name" value="Sulfatase_N"/>
</dbReference>
<evidence type="ECO:0000256" key="2">
    <source>
        <dbReference type="ARBA" id="ARBA00022801"/>
    </source>
</evidence>
<dbReference type="CDD" id="cd16032">
    <property type="entry name" value="choline-sulfatase"/>
    <property type="match status" value="1"/>
</dbReference>
<dbReference type="PANTHER" id="PTHR46615">
    <property type="entry name" value="ARYLSULFATASE K"/>
    <property type="match status" value="1"/>
</dbReference>
<dbReference type="GO" id="GO:0015024">
    <property type="term" value="F:glucuronate-2-sulfatase activity"/>
    <property type="evidence" value="ECO:0007669"/>
    <property type="project" value="TreeGrafter"/>
</dbReference>
<dbReference type="GO" id="GO:0047753">
    <property type="term" value="F:choline-sulfatase activity"/>
    <property type="evidence" value="ECO:0007669"/>
    <property type="project" value="UniProtKB-EC"/>
</dbReference>
<evidence type="ECO:0000256" key="1">
    <source>
        <dbReference type="ARBA" id="ARBA00008779"/>
    </source>
</evidence>
<dbReference type="NCBIfam" id="TIGR03417">
    <property type="entry name" value="chol_sulfatase"/>
    <property type="match status" value="1"/>
</dbReference>
<gene>
    <name evidence="6" type="primary">betC</name>
    <name evidence="6" type="ORF">KBTEX_03239</name>
</gene>
<proteinExistence type="inferred from homology"/>
<feature type="region of interest" description="Disordered" evidence="3">
    <location>
        <begin position="511"/>
        <end position="530"/>
    </location>
</feature>
<reference evidence="6" key="1">
    <citation type="submission" date="2019-06" db="EMBL/GenBank/DDBJ databases">
        <authorList>
            <person name="Murdoch R.W."/>
            <person name="Fathepure B."/>
        </authorList>
    </citation>
    <scope>NUCLEOTIDE SEQUENCE</scope>
</reference>
<accession>A0A5B8RJ98</accession>
<dbReference type="PANTHER" id="PTHR46615:SF1">
    <property type="entry name" value="ARYLSULFATASE K"/>
    <property type="match status" value="1"/>
</dbReference>